<dbReference type="InterPro" id="IPR000073">
    <property type="entry name" value="AB_hydrolase_1"/>
</dbReference>
<dbReference type="SUPFAM" id="SSF53474">
    <property type="entry name" value="alpha/beta-Hydrolases"/>
    <property type="match status" value="1"/>
</dbReference>
<dbReference type="GO" id="GO:0016020">
    <property type="term" value="C:membrane"/>
    <property type="evidence" value="ECO:0007669"/>
    <property type="project" value="TreeGrafter"/>
</dbReference>
<evidence type="ECO:0000256" key="1">
    <source>
        <dbReference type="SAM" id="SignalP"/>
    </source>
</evidence>
<dbReference type="Gene3D" id="3.40.50.1820">
    <property type="entry name" value="alpha/beta hydrolase"/>
    <property type="match status" value="1"/>
</dbReference>
<evidence type="ECO:0000259" key="2">
    <source>
        <dbReference type="Pfam" id="PF00561"/>
    </source>
</evidence>
<keyword evidence="4" id="KW-1185">Reference proteome</keyword>
<dbReference type="InterPro" id="IPR029058">
    <property type="entry name" value="AB_hydrolase_fold"/>
</dbReference>
<name>A0A344TPV0_9BACT</name>
<dbReference type="RefSeq" id="WP_114069434.1">
    <property type="nucleotide sequence ID" value="NZ_CP030850.1"/>
</dbReference>
<dbReference type="AlphaFoldDB" id="A0A344TPV0"/>
<dbReference type="PANTHER" id="PTHR43798">
    <property type="entry name" value="MONOACYLGLYCEROL LIPASE"/>
    <property type="match status" value="1"/>
</dbReference>
<dbReference type="Proteomes" id="UP000251993">
    <property type="component" value="Chromosome"/>
</dbReference>
<dbReference type="InterPro" id="IPR050266">
    <property type="entry name" value="AB_hydrolase_sf"/>
</dbReference>
<dbReference type="EMBL" id="CP030850">
    <property type="protein sequence ID" value="AXE20671.1"/>
    <property type="molecule type" value="Genomic_DNA"/>
</dbReference>
<accession>A0A344TPV0</accession>
<evidence type="ECO:0000313" key="3">
    <source>
        <dbReference type="EMBL" id="AXE20671.1"/>
    </source>
</evidence>
<dbReference type="KEGG" id="run:DR864_24520"/>
<feature type="chain" id="PRO_5016566358" description="AB hydrolase-1 domain-containing protein" evidence="1">
    <location>
        <begin position="21"/>
        <end position="341"/>
    </location>
</feature>
<protein>
    <recommendedName>
        <fullName evidence="2">AB hydrolase-1 domain-containing protein</fullName>
    </recommendedName>
</protein>
<reference evidence="3 4" key="1">
    <citation type="submission" date="2018-07" db="EMBL/GenBank/DDBJ databases">
        <title>Genome sequencing of Runella.</title>
        <authorList>
            <person name="Baek M.-G."/>
            <person name="Yi H."/>
        </authorList>
    </citation>
    <scope>NUCLEOTIDE SEQUENCE [LARGE SCALE GENOMIC DNA]</scope>
    <source>
        <strain evidence="3 4">HYN0085</strain>
    </source>
</reference>
<dbReference type="OrthoDB" id="9796770at2"/>
<dbReference type="Pfam" id="PF00561">
    <property type="entry name" value="Abhydrolase_1"/>
    <property type="match status" value="1"/>
</dbReference>
<feature type="signal peptide" evidence="1">
    <location>
        <begin position="1"/>
        <end position="20"/>
    </location>
</feature>
<sequence length="341" mass="38619">MRKNVFLFIALFLVPFLVKAQTEGWAICNSGANLYFKIVGSGSHVLVVGDVGNSSTYLKDLIKKLSETNRVVYYDPRATGKSRFPVINDSTINFTKAVADIEALRMVLRIPKWSVIAHGFGAKIACAYASQAGNHLAQLVLINPTAMSESKPLSAYGYFDNYEEYGFSRMLSQEVINRRFEGLQHQLQTQIMPTDSLARARAIMAFQAATYVHDTLHEPIAADFLYEKVRNVGIKSRVSTKFVPNPFDCITALRQRNVPVLVVVSRQRYDLNGLVNFWKKSVPNVTISLIDRAHHFPWLDNPAAFYAQVTPFLQRFVEETYAEQKKASRPVGRGNQRRKRY</sequence>
<keyword evidence="1" id="KW-0732">Signal</keyword>
<feature type="domain" description="AB hydrolase-1" evidence="2">
    <location>
        <begin position="52"/>
        <end position="162"/>
    </location>
</feature>
<gene>
    <name evidence="3" type="ORF">DR864_24520</name>
</gene>
<dbReference type="PANTHER" id="PTHR43798:SF33">
    <property type="entry name" value="HYDROLASE, PUTATIVE (AFU_ORTHOLOGUE AFUA_2G14860)-RELATED"/>
    <property type="match status" value="1"/>
</dbReference>
<proteinExistence type="predicted"/>
<evidence type="ECO:0000313" key="4">
    <source>
        <dbReference type="Proteomes" id="UP000251993"/>
    </source>
</evidence>
<organism evidence="3 4">
    <name type="scientific">Runella rosea</name>
    <dbReference type="NCBI Taxonomy" id="2259595"/>
    <lineage>
        <taxon>Bacteria</taxon>
        <taxon>Pseudomonadati</taxon>
        <taxon>Bacteroidota</taxon>
        <taxon>Cytophagia</taxon>
        <taxon>Cytophagales</taxon>
        <taxon>Spirosomataceae</taxon>
        <taxon>Runella</taxon>
    </lineage>
</organism>